<gene>
    <name evidence="3" type="ORF">EEDITHA_LOCUS11981</name>
</gene>
<evidence type="ECO:0000313" key="4">
    <source>
        <dbReference type="Proteomes" id="UP001153954"/>
    </source>
</evidence>
<evidence type="ECO:0000313" key="3">
    <source>
        <dbReference type="EMBL" id="CAH2096670.1"/>
    </source>
</evidence>
<comment type="catalytic activity">
    <reaction evidence="1">
        <text>ATP + H2O = ADP + phosphate + H(+)</text>
        <dbReference type="Rhea" id="RHEA:13065"/>
        <dbReference type="ChEBI" id="CHEBI:15377"/>
        <dbReference type="ChEBI" id="CHEBI:15378"/>
        <dbReference type="ChEBI" id="CHEBI:30616"/>
        <dbReference type="ChEBI" id="CHEBI:43474"/>
        <dbReference type="ChEBI" id="CHEBI:456216"/>
        <dbReference type="EC" id="5.6.2.3"/>
    </reaction>
</comment>
<feature type="domain" description="DNA helicase Pif1-like DEAD-box helicase" evidence="2">
    <location>
        <begin position="349"/>
        <end position="565"/>
    </location>
</feature>
<keyword evidence="1" id="KW-0227">DNA damage</keyword>
<evidence type="ECO:0000256" key="1">
    <source>
        <dbReference type="RuleBase" id="RU363044"/>
    </source>
</evidence>
<dbReference type="EMBL" id="CAKOGL010000016">
    <property type="protein sequence ID" value="CAH2096670.1"/>
    <property type="molecule type" value="Genomic_DNA"/>
</dbReference>
<dbReference type="GO" id="GO:0016787">
    <property type="term" value="F:hydrolase activity"/>
    <property type="evidence" value="ECO:0007669"/>
    <property type="project" value="UniProtKB-KW"/>
</dbReference>
<sequence length="636" mass="71590">MKSNDTYYLFDSHSRGPKGFVAPVKGTSMLMKFPDLSALCEHLEVALQVRRCKDMQYSMTALSAFTNIISPLVTNEQALIPIDTNVPNLTEIVTNADIGERPIPIYELKRKTVPPISLLKEQRAEELAWTKLFPDGRNGLREQRSVNVPDDHRSHSLEHLSLGEFAVWYDVVSTRAIDFDEDQQDADAYDTHNDEVANVQYIILLDNVGRMKKRSRPAILRTRYFTLASDPEAYYYSLILTHVPTEEELLEEFDSAKEAFWARPLHEGFDAEGMAKVEVEIQQAISRIVAENLAAGGEGQQNIDINFDNDHQPIDCLLDDVEQIIIDEFQEPNDVSMSDIQFETAVTLLNFSQRHLFQSISQKLLDPTNQGQLLIFVTGGAGTGKTFTLKVMTEQIRRLSCVGTGKRVAVIAPTGVAARIIGGSTLHSTFALPIEKGRVEARPITEEGLQREQQKWRSIEWLIIDEISMVPYLTLRNINIRLQQLKQDQGLFGGINIILFGDLMQLPPVSKTTGGAYCFRQPPSLTGKIDLWRSFSFCELPQNVRQAGDNTFVDILNNIRVGELTMYQLKVLDSRRIPLVGTFAGGEAVRIFPTTKLVDAYNSTMTTKLGKSLKLYHVNAVDISLEMKTYGQCPRK</sequence>
<dbReference type="EC" id="5.6.2.3" evidence="1"/>
<dbReference type="GO" id="GO:0005524">
    <property type="term" value="F:ATP binding"/>
    <property type="evidence" value="ECO:0007669"/>
    <property type="project" value="UniProtKB-KW"/>
</dbReference>
<dbReference type="AlphaFoldDB" id="A0AAU9UBH3"/>
<organism evidence="3 4">
    <name type="scientific">Euphydryas editha</name>
    <name type="common">Edith's checkerspot</name>
    <dbReference type="NCBI Taxonomy" id="104508"/>
    <lineage>
        <taxon>Eukaryota</taxon>
        <taxon>Metazoa</taxon>
        <taxon>Ecdysozoa</taxon>
        <taxon>Arthropoda</taxon>
        <taxon>Hexapoda</taxon>
        <taxon>Insecta</taxon>
        <taxon>Pterygota</taxon>
        <taxon>Neoptera</taxon>
        <taxon>Endopterygota</taxon>
        <taxon>Lepidoptera</taxon>
        <taxon>Glossata</taxon>
        <taxon>Ditrysia</taxon>
        <taxon>Papilionoidea</taxon>
        <taxon>Nymphalidae</taxon>
        <taxon>Nymphalinae</taxon>
        <taxon>Euphydryas</taxon>
    </lineage>
</organism>
<keyword evidence="1" id="KW-0234">DNA repair</keyword>
<dbReference type="GO" id="GO:0006310">
    <property type="term" value="P:DNA recombination"/>
    <property type="evidence" value="ECO:0007669"/>
    <property type="project" value="UniProtKB-KW"/>
</dbReference>
<evidence type="ECO:0000259" key="2">
    <source>
        <dbReference type="Pfam" id="PF05970"/>
    </source>
</evidence>
<comment type="similarity">
    <text evidence="1">Belongs to the helicase family.</text>
</comment>
<dbReference type="GO" id="GO:0000723">
    <property type="term" value="P:telomere maintenance"/>
    <property type="evidence" value="ECO:0007669"/>
    <property type="project" value="InterPro"/>
</dbReference>
<keyword evidence="1" id="KW-0233">DNA recombination</keyword>
<keyword evidence="4" id="KW-1185">Reference proteome</keyword>
<dbReference type="PANTHER" id="PTHR47642">
    <property type="entry name" value="ATP-DEPENDENT DNA HELICASE"/>
    <property type="match status" value="1"/>
</dbReference>
<proteinExistence type="inferred from homology"/>
<dbReference type="InterPro" id="IPR010285">
    <property type="entry name" value="DNA_helicase_pif1-like_DEAD"/>
</dbReference>
<keyword evidence="1" id="KW-0378">Hydrolase</keyword>
<dbReference type="SUPFAM" id="SSF52540">
    <property type="entry name" value="P-loop containing nucleoside triphosphate hydrolases"/>
    <property type="match status" value="2"/>
</dbReference>
<dbReference type="InterPro" id="IPR027417">
    <property type="entry name" value="P-loop_NTPase"/>
</dbReference>
<dbReference type="InterPro" id="IPR051055">
    <property type="entry name" value="PIF1_helicase"/>
</dbReference>
<keyword evidence="1" id="KW-0547">Nucleotide-binding</keyword>
<dbReference type="Gene3D" id="3.40.50.300">
    <property type="entry name" value="P-loop containing nucleotide triphosphate hydrolases"/>
    <property type="match status" value="1"/>
</dbReference>
<keyword evidence="1" id="KW-0347">Helicase</keyword>
<protein>
    <recommendedName>
        <fullName evidence="1">ATP-dependent DNA helicase</fullName>
        <ecNumber evidence="1">5.6.2.3</ecNumber>
    </recommendedName>
</protein>
<comment type="cofactor">
    <cofactor evidence="1">
        <name>Mg(2+)</name>
        <dbReference type="ChEBI" id="CHEBI:18420"/>
    </cofactor>
</comment>
<dbReference type="GO" id="GO:0043139">
    <property type="term" value="F:5'-3' DNA helicase activity"/>
    <property type="evidence" value="ECO:0007669"/>
    <property type="project" value="UniProtKB-EC"/>
</dbReference>
<name>A0AAU9UBH3_EUPED</name>
<reference evidence="3" key="1">
    <citation type="submission" date="2022-03" db="EMBL/GenBank/DDBJ databases">
        <authorList>
            <person name="Tunstrom K."/>
        </authorList>
    </citation>
    <scope>NUCLEOTIDE SEQUENCE</scope>
</reference>
<accession>A0AAU9UBH3</accession>
<dbReference type="Proteomes" id="UP001153954">
    <property type="component" value="Unassembled WGS sequence"/>
</dbReference>
<dbReference type="GO" id="GO:0006281">
    <property type="term" value="P:DNA repair"/>
    <property type="evidence" value="ECO:0007669"/>
    <property type="project" value="UniProtKB-KW"/>
</dbReference>
<dbReference type="Pfam" id="PF05970">
    <property type="entry name" value="PIF1"/>
    <property type="match status" value="1"/>
</dbReference>
<keyword evidence="1" id="KW-0067">ATP-binding</keyword>
<comment type="caution">
    <text evidence="3">The sequence shown here is derived from an EMBL/GenBank/DDBJ whole genome shotgun (WGS) entry which is preliminary data.</text>
</comment>